<gene>
    <name evidence="1" type="ORF">SAMN05216195_11776</name>
</gene>
<dbReference type="AlphaFoldDB" id="A0A1H9XSI3"/>
<keyword evidence="2" id="KW-1185">Reference proteome</keyword>
<organism evidence="1 2">
    <name type="scientific">Lentzea flaviverrucosa</name>
    <dbReference type="NCBI Taxonomy" id="200379"/>
    <lineage>
        <taxon>Bacteria</taxon>
        <taxon>Bacillati</taxon>
        <taxon>Actinomycetota</taxon>
        <taxon>Actinomycetes</taxon>
        <taxon>Pseudonocardiales</taxon>
        <taxon>Pseudonocardiaceae</taxon>
        <taxon>Lentzea</taxon>
    </lineage>
</organism>
<dbReference type="Proteomes" id="UP000199028">
    <property type="component" value="Unassembled WGS sequence"/>
</dbReference>
<accession>A0A1H9XSI3</accession>
<evidence type="ECO:0000313" key="1">
    <source>
        <dbReference type="EMBL" id="SES49118.1"/>
    </source>
</evidence>
<reference evidence="2" key="1">
    <citation type="submission" date="2016-10" db="EMBL/GenBank/DDBJ databases">
        <authorList>
            <person name="Varghese N."/>
            <person name="Submissions S."/>
        </authorList>
    </citation>
    <scope>NUCLEOTIDE SEQUENCE [LARGE SCALE GENOMIC DNA]</scope>
    <source>
        <strain evidence="2">CGMCC 4.578</strain>
    </source>
</reference>
<name>A0A1H9XSI3_9PSEU</name>
<dbReference type="EMBL" id="FOFT01000017">
    <property type="protein sequence ID" value="SES49118.1"/>
    <property type="molecule type" value="Genomic_DNA"/>
</dbReference>
<evidence type="ECO:0000313" key="2">
    <source>
        <dbReference type="Proteomes" id="UP000199028"/>
    </source>
</evidence>
<protein>
    <submittedName>
        <fullName evidence="1">Mannan endo-1,4-beta-mannosidase</fullName>
    </submittedName>
</protein>
<sequence>MAYSFNPSRLTPWGQRFFNGANGIWQTSKQATIYG</sequence>
<proteinExistence type="predicted"/>